<evidence type="ECO:0000259" key="6">
    <source>
        <dbReference type="Pfam" id="PF01323"/>
    </source>
</evidence>
<dbReference type="PANTHER" id="PTHR42943">
    <property type="entry name" value="GLUTATHIONE S-TRANSFERASE KAPPA"/>
    <property type="match status" value="1"/>
</dbReference>
<evidence type="ECO:0000256" key="2">
    <source>
        <dbReference type="ARBA" id="ARBA00022679"/>
    </source>
</evidence>
<dbReference type="GO" id="GO:0005777">
    <property type="term" value="C:peroxisome"/>
    <property type="evidence" value="ECO:0007669"/>
    <property type="project" value="TreeGrafter"/>
</dbReference>
<evidence type="ECO:0000256" key="1">
    <source>
        <dbReference type="ARBA" id="ARBA00006494"/>
    </source>
</evidence>
<name>A0A6G1GTL2_9PEZI</name>
<dbReference type="GO" id="GO:0004364">
    <property type="term" value="F:glutathione transferase activity"/>
    <property type="evidence" value="ECO:0007669"/>
    <property type="project" value="UniProtKB-UniRule"/>
</dbReference>
<dbReference type="InterPro" id="IPR051924">
    <property type="entry name" value="GST_Kappa/NadH"/>
</dbReference>
<dbReference type="Gene3D" id="3.40.30.10">
    <property type="entry name" value="Glutaredoxin"/>
    <property type="match status" value="1"/>
</dbReference>
<comment type="similarity">
    <text evidence="1 4">Belongs to the GST superfamily. Kappa family.</text>
</comment>
<evidence type="ECO:0000256" key="4">
    <source>
        <dbReference type="PIRNR" id="PIRNR006386"/>
    </source>
</evidence>
<organism evidence="7 8">
    <name type="scientific">Aulographum hederae CBS 113979</name>
    <dbReference type="NCBI Taxonomy" id="1176131"/>
    <lineage>
        <taxon>Eukaryota</taxon>
        <taxon>Fungi</taxon>
        <taxon>Dikarya</taxon>
        <taxon>Ascomycota</taxon>
        <taxon>Pezizomycotina</taxon>
        <taxon>Dothideomycetes</taxon>
        <taxon>Pleosporomycetidae</taxon>
        <taxon>Aulographales</taxon>
        <taxon>Aulographaceae</taxon>
    </lineage>
</organism>
<dbReference type="PIRSF" id="PIRSF006386">
    <property type="entry name" value="HCCAis_GSTk"/>
    <property type="match status" value="1"/>
</dbReference>
<dbReference type="FunFam" id="3.40.30.10:FF:000096">
    <property type="entry name" value="Glutathione S-transferase kappa"/>
    <property type="match status" value="1"/>
</dbReference>
<dbReference type="Proteomes" id="UP000800041">
    <property type="component" value="Unassembled WGS sequence"/>
</dbReference>
<dbReference type="GO" id="GO:0005739">
    <property type="term" value="C:mitochondrion"/>
    <property type="evidence" value="ECO:0007669"/>
    <property type="project" value="TreeGrafter"/>
</dbReference>
<dbReference type="InterPro" id="IPR001853">
    <property type="entry name" value="DSBA-like_thioredoxin_dom"/>
</dbReference>
<dbReference type="SUPFAM" id="SSF52833">
    <property type="entry name" value="Thioredoxin-like"/>
    <property type="match status" value="1"/>
</dbReference>
<comment type="catalytic activity">
    <reaction evidence="3 4">
        <text>RX + glutathione = an S-substituted glutathione + a halide anion + H(+)</text>
        <dbReference type="Rhea" id="RHEA:16437"/>
        <dbReference type="ChEBI" id="CHEBI:15378"/>
        <dbReference type="ChEBI" id="CHEBI:16042"/>
        <dbReference type="ChEBI" id="CHEBI:17792"/>
        <dbReference type="ChEBI" id="CHEBI:57925"/>
        <dbReference type="ChEBI" id="CHEBI:90779"/>
        <dbReference type="EC" id="2.5.1.18"/>
    </reaction>
</comment>
<dbReference type="AlphaFoldDB" id="A0A6G1GTL2"/>
<dbReference type="EMBL" id="ML977169">
    <property type="protein sequence ID" value="KAF1984293.1"/>
    <property type="molecule type" value="Genomic_DNA"/>
</dbReference>
<dbReference type="OrthoDB" id="4664297at2759"/>
<reference evidence="7" key="1">
    <citation type="journal article" date="2020" name="Stud. Mycol.">
        <title>101 Dothideomycetes genomes: a test case for predicting lifestyles and emergence of pathogens.</title>
        <authorList>
            <person name="Haridas S."/>
            <person name="Albert R."/>
            <person name="Binder M."/>
            <person name="Bloem J."/>
            <person name="Labutti K."/>
            <person name="Salamov A."/>
            <person name="Andreopoulos B."/>
            <person name="Baker S."/>
            <person name="Barry K."/>
            <person name="Bills G."/>
            <person name="Bluhm B."/>
            <person name="Cannon C."/>
            <person name="Castanera R."/>
            <person name="Culley D."/>
            <person name="Daum C."/>
            <person name="Ezra D."/>
            <person name="Gonzalez J."/>
            <person name="Henrissat B."/>
            <person name="Kuo A."/>
            <person name="Liang C."/>
            <person name="Lipzen A."/>
            <person name="Lutzoni F."/>
            <person name="Magnuson J."/>
            <person name="Mondo S."/>
            <person name="Nolan M."/>
            <person name="Ohm R."/>
            <person name="Pangilinan J."/>
            <person name="Park H.-J."/>
            <person name="Ramirez L."/>
            <person name="Alfaro M."/>
            <person name="Sun H."/>
            <person name="Tritt A."/>
            <person name="Yoshinaga Y."/>
            <person name="Zwiers L.-H."/>
            <person name="Turgeon B."/>
            <person name="Goodwin S."/>
            <person name="Spatafora J."/>
            <person name="Crous P."/>
            <person name="Grigoriev I."/>
        </authorList>
    </citation>
    <scope>NUCLEOTIDE SEQUENCE</scope>
    <source>
        <strain evidence="7">CBS 113979</strain>
    </source>
</reference>
<proteinExistence type="inferred from homology"/>
<sequence length="221" mass="25418">MGKRIDCYLDCVSPYSYYAFLYLQQNKAALLSHGVEIEYIPVFLGGINVGSGNQPPWKLPAKAAYSPFDNKRAQKYFGVEISTPDFFPILSLLPQRCMTYVKENFPVERYEAIFKELWISMWEQGNDISKPEKMAATLSRHFGSSEVKQIMDGANSPQFKQKLNDSTKRALDAGAFGCPWFEVTDGRGVKEPFFGSDRFHYMWQYLDLPWTDISIREKSKL</sequence>
<gene>
    <name evidence="7" type="ORF">K402DRAFT_395955</name>
</gene>
<dbReference type="GO" id="GO:0004602">
    <property type="term" value="F:glutathione peroxidase activity"/>
    <property type="evidence" value="ECO:0007669"/>
    <property type="project" value="TreeGrafter"/>
</dbReference>
<protein>
    <recommendedName>
        <fullName evidence="4">Glutathione S-transferase kappa</fullName>
        <ecNumber evidence="4">2.5.1.18</ecNumber>
    </recommendedName>
</protein>
<dbReference type="GO" id="GO:0006749">
    <property type="term" value="P:glutathione metabolic process"/>
    <property type="evidence" value="ECO:0007669"/>
    <property type="project" value="TreeGrafter"/>
</dbReference>
<keyword evidence="2 4" id="KW-0808">Transferase</keyword>
<feature type="domain" description="DSBA-like thioredoxin" evidence="6">
    <location>
        <begin position="5"/>
        <end position="205"/>
    </location>
</feature>
<dbReference type="InterPro" id="IPR014440">
    <property type="entry name" value="HCCAis_GSTk"/>
</dbReference>
<accession>A0A6G1GTL2</accession>
<dbReference type="PANTHER" id="PTHR42943:SF13">
    <property type="entry name" value="GLUTATHIONE S-TRANSFERASE KAPPA-RELATED"/>
    <property type="match status" value="1"/>
</dbReference>
<keyword evidence="8" id="KW-1185">Reference proteome</keyword>
<evidence type="ECO:0000256" key="5">
    <source>
        <dbReference type="PIRSR" id="PIRSR006386-1"/>
    </source>
</evidence>
<evidence type="ECO:0000313" key="7">
    <source>
        <dbReference type="EMBL" id="KAF1984293.1"/>
    </source>
</evidence>
<dbReference type="EC" id="2.5.1.18" evidence="4"/>
<evidence type="ECO:0000256" key="3">
    <source>
        <dbReference type="ARBA" id="ARBA00047960"/>
    </source>
</evidence>
<evidence type="ECO:0000313" key="8">
    <source>
        <dbReference type="Proteomes" id="UP000800041"/>
    </source>
</evidence>
<dbReference type="InterPro" id="IPR036249">
    <property type="entry name" value="Thioredoxin-like_sf"/>
</dbReference>
<feature type="active site" description="Nucleophile" evidence="5">
    <location>
        <position position="13"/>
    </location>
</feature>
<dbReference type="Pfam" id="PF01323">
    <property type="entry name" value="DSBA"/>
    <property type="match status" value="1"/>
</dbReference>